<comment type="function">
    <text evidence="1">May be involved in the formation or repair of [Fe-S] clusters present in iron-sulfur proteins.</text>
</comment>
<dbReference type="GO" id="GO:0051536">
    <property type="term" value="F:iron-sulfur cluster binding"/>
    <property type="evidence" value="ECO:0007669"/>
    <property type="project" value="InterPro"/>
</dbReference>
<dbReference type="Proteomes" id="UP000468327">
    <property type="component" value="Unassembled WGS sequence"/>
</dbReference>
<proteinExistence type="predicted"/>
<protein>
    <submittedName>
        <fullName evidence="5">NifU family protein</fullName>
    </submittedName>
</protein>
<name>A0A1Y4FU72_9ACTN</name>
<evidence type="ECO:0000256" key="1">
    <source>
        <dbReference type="ARBA" id="ARBA00049958"/>
    </source>
</evidence>
<dbReference type="Gene3D" id="3.30.300.130">
    <property type="entry name" value="Fe-S cluster assembly (FSCA)"/>
    <property type="match status" value="1"/>
</dbReference>
<evidence type="ECO:0000313" key="4">
    <source>
        <dbReference type="EMBL" id="MVN15458.1"/>
    </source>
</evidence>
<dbReference type="PANTHER" id="PTHR11178">
    <property type="entry name" value="IRON-SULFUR CLUSTER SCAFFOLD PROTEIN NFU-RELATED"/>
    <property type="match status" value="1"/>
</dbReference>
<evidence type="ECO:0000313" key="6">
    <source>
        <dbReference type="Proteomes" id="UP000285258"/>
    </source>
</evidence>
<evidence type="ECO:0000259" key="2">
    <source>
        <dbReference type="Pfam" id="PF01106"/>
    </source>
</evidence>
<keyword evidence="8" id="KW-1185">Reference proteome</keyword>
<evidence type="ECO:0000313" key="5">
    <source>
        <dbReference type="EMBL" id="ROT89931.1"/>
    </source>
</evidence>
<evidence type="ECO:0000313" key="8">
    <source>
        <dbReference type="Proteomes" id="UP000468327"/>
    </source>
</evidence>
<dbReference type="Proteomes" id="UP000462865">
    <property type="component" value="Unassembled WGS sequence"/>
</dbReference>
<reference evidence="3 7" key="4">
    <citation type="journal article" date="2019" name="Nat. Med.">
        <title>A library of human gut bacterial isolates paired with longitudinal multiomics data enables mechanistic microbiome research.</title>
        <authorList>
            <person name="Poyet M."/>
            <person name="Groussin M."/>
            <person name="Gibbons S.M."/>
            <person name="Avila-Pacheco J."/>
            <person name="Jiang X."/>
            <person name="Kearney S.M."/>
            <person name="Perrotta A.R."/>
            <person name="Berdy B."/>
            <person name="Zhao S."/>
            <person name="Lieberman T.D."/>
            <person name="Swanson P.K."/>
            <person name="Smith M."/>
            <person name="Roesemann S."/>
            <person name="Alexander J.E."/>
            <person name="Rich S.A."/>
            <person name="Livny J."/>
            <person name="Vlamakis H."/>
            <person name="Clish C."/>
            <person name="Bullock K."/>
            <person name="Deik A."/>
            <person name="Scott J."/>
            <person name="Pierce K.A."/>
            <person name="Xavier R.J."/>
            <person name="Alm E.J."/>
        </authorList>
    </citation>
    <scope>NUCLEOTIDE SEQUENCE [LARGE SCALE GENOMIC DNA]</scope>
    <source>
        <strain evidence="3 7">BIOML-A1</strain>
    </source>
</reference>
<evidence type="ECO:0000313" key="3">
    <source>
        <dbReference type="EMBL" id="MSA95358.1"/>
    </source>
</evidence>
<reference evidence="4 8" key="5">
    <citation type="submission" date="2019-11" db="EMBL/GenBank/DDBJ databases">
        <title>Whole genome shotgun sequencing (WGS) data from Adlercreutzia equolifaciens ResAG-91, Eggerthella lenta MRI-F36, MRI-F37, MRI-F40, ResAG-49, ResAG-88, ResAG-121, ResAG-145, and Gordonibacter sp. ResAG-5, ResAG-26, ResAG-43, ResAG-50, ResAG-59.</title>
        <authorList>
            <person name="Stoll D.A."/>
            <person name="Danylec N."/>
            <person name="Franz C.M.A.P."/>
            <person name="Huch M."/>
        </authorList>
    </citation>
    <scope>NUCLEOTIDE SEQUENCE [LARGE SCALE GENOMIC DNA]</scope>
    <source>
        <strain evidence="4 8">ResAG-59</strain>
    </source>
</reference>
<reference evidence="5" key="2">
    <citation type="journal article" date="2019" name="Int. J. Syst. Evol. Microbiol.">
        <title>Gordonibacter faecihominis is a later heterotypic synonym of Gordonibacter urolithinfaciens.</title>
        <authorList>
            <person name="Danylec N."/>
            <person name="Stoll D.A."/>
            <person name="Huch M."/>
        </authorList>
    </citation>
    <scope>NUCLEOTIDE SEQUENCE</scope>
    <source>
        <strain evidence="5">DSM 27213</strain>
    </source>
</reference>
<sequence>MVDKNDVAAVLELIRPSLQADGGDVRFVDVDEDGVVSVELQGACKGCPMSEMTLANGVERILKERVPGVTKVVAVHEG</sequence>
<dbReference type="AlphaFoldDB" id="A0A1Y4FU72"/>
<feature type="domain" description="NIF system FeS cluster assembly NifU C-terminal" evidence="2">
    <location>
        <begin position="7"/>
        <end position="73"/>
    </location>
</feature>
<accession>A0A1Y4FU72</accession>
<dbReference type="Pfam" id="PF01106">
    <property type="entry name" value="NifU"/>
    <property type="match status" value="1"/>
</dbReference>
<dbReference type="SUPFAM" id="SSF117916">
    <property type="entry name" value="Fe-S cluster assembly (FSCA) domain-like"/>
    <property type="match status" value="1"/>
</dbReference>
<dbReference type="EMBL" id="QIBW01000007">
    <property type="protein sequence ID" value="ROT89931.1"/>
    <property type="molecule type" value="Genomic_DNA"/>
</dbReference>
<dbReference type="Proteomes" id="UP000285258">
    <property type="component" value="Unassembled WGS sequence"/>
</dbReference>
<dbReference type="RefSeq" id="WP_015540363.1">
    <property type="nucleotide sequence ID" value="NZ_BAABZN010000001.1"/>
</dbReference>
<gene>
    <name evidence="5" type="ORF">DMP12_07395</name>
    <name evidence="3" type="ORF">GKG38_09900</name>
    <name evidence="4" type="ORF">GO738_08905</name>
</gene>
<dbReference type="GO" id="GO:0016226">
    <property type="term" value="P:iron-sulfur cluster assembly"/>
    <property type="evidence" value="ECO:0007669"/>
    <property type="project" value="InterPro"/>
</dbReference>
<reference evidence="5" key="3">
    <citation type="journal article" date="2019" name="Microbiol. Resour. Announc.">
        <title>Draft Genome Sequences of Type Strains of Gordonibacter faecihominis, Paraeggerthella hongkongensis, Parvibacter caecicola,Slackia equolifaciens, Slackia faecicanis, and Slackia isoflavoniconvertens.</title>
        <authorList>
            <person name="Danylec N."/>
            <person name="Stoll D.A."/>
            <person name="Dotsch A."/>
            <person name="Huch M."/>
        </authorList>
    </citation>
    <scope>NUCLEOTIDE SEQUENCE</scope>
    <source>
        <strain evidence="5">DSM 27213</strain>
    </source>
</reference>
<comment type="caution">
    <text evidence="5">The sequence shown here is derived from an EMBL/GenBank/DDBJ whole genome shotgun (WGS) entry which is preliminary data.</text>
</comment>
<organism evidence="5 6">
    <name type="scientific">Gordonibacter urolithinfaciens</name>
    <dbReference type="NCBI Taxonomy" id="1335613"/>
    <lineage>
        <taxon>Bacteria</taxon>
        <taxon>Bacillati</taxon>
        <taxon>Actinomycetota</taxon>
        <taxon>Coriobacteriia</taxon>
        <taxon>Eggerthellales</taxon>
        <taxon>Eggerthellaceae</taxon>
        <taxon>Gordonibacter</taxon>
    </lineage>
</organism>
<dbReference type="EMBL" id="WKZA01000045">
    <property type="protein sequence ID" value="MSA95358.1"/>
    <property type="molecule type" value="Genomic_DNA"/>
</dbReference>
<dbReference type="EMBL" id="WPOC01000012">
    <property type="protein sequence ID" value="MVN15458.1"/>
    <property type="molecule type" value="Genomic_DNA"/>
</dbReference>
<evidence type="ECO:0000313" key="7">
    <source>
        <dbReference type="Proteomes" id="UP000462865"/>
    </source>
</evidence>
<dbReference type="GeneID" id="97354661"/>
<dbReference type="GO" id="GO:0005506">
    <property type="term" value="F:iron ion binding"/>
    <property type="evidence" value="ECO:0007669"/>
    <property type="project" value="InterPro"/>
</dbReference>
<dbReference type="InterPro" id="IPR001075">
    <property type="entry name" value="NIF_FeS_clus_asmbl_NifU_C"/>
</dbReference>
<dbReference type="InterPro" id="IPR034904">
    <property type="entry name" value="FSCA_dom_sf"/>
</dbReference>
<reference evidence="6" key="1">
    <citation type="submission" date="2018-05" db="EMBL/GenBank/DDBJ databases">
        <title>Genome Sequencing of selected type strains of the family Eggerthellaceae.</title>
        <authorList>
            <person name="Danylec N."/>
            <person name="Stoll D.A."/>
            <person name="Doetsch A."/>
            <person name="Huch M."/>
        </authorList>
    </citation>
    <scope>NUCLEOTIDE SEQUENCE [LARGE SCALE GENOMIC DNA]</scope>
    <source>
        <strain evidence="6">DSM 27213</strain>
    </source>
</reference>